<dbReference type="InterPro" id="IPR036388">
    <property type="entry name" value="WH-like_DNA-bd_sf"/>
</dbReference>
<evidence type="ECO:0000313" key="4">
    <source>
        <dbReference type="Proteomes" id="UP000273159"/>
    </source>
</evidence>
<reference evidence="3 4" key="1">
    <citation type="submission" date="2018-10" db="EMBL/GenBank/DDBJ databases">
        <title>Genome-guide identification and characterization of bacteria that degrade polycyclic aromatic hydrocarbons and resist hexavalent chromium simultaneously.</title>
        <authorList>
            <person name="Feng H."/>
        </authorList>
    </citation>
    <scope>NUCLEOTIDE SEQUENCE [LARGE SCALE GENOMIC DNA]</scope>
    <source>
        <strain evidence="3 4">J015</strain>
    </source>
</reference>
<organism evidence="3 4">
    <name type="scientific">Pseudarthrobacter phenanthrenivorans</name>
    <name type="common">Arthrobacter phenanthrenivorans</name>
    <dbReference type="NCBI Taxonomy" id="361575"/>
    <lineage>
        <taxon>Bacteria</taxon>
        <taxon>Bacillati</taxon>
        <taxon>Actinomycetota</taxon>
        <taxon>Actinomycetes</taxon>
        <taxon>Micrococcales</taxon>
        <taxon>Micrococcaceae</taxon>
        <taxon>Pseudarthrobacter</taxon>
    </lineage>
</organism>
<dbReference type="SUPFAM" id="SSF46785">
    <property type="entry name" value="Winged helix' DNA-binding domain"/>
    <property type="match status" value="1"/>
</dbReference>
<accession>A0A3B0FTE8</accession>
<comment type="caution">
    <text evidence="3">The sequence shown here is derived from an EMBL/GenBank/DDBJ whole genome shotgun (WGS) entry which is preliminary data.</text>
</comment>
<dbReference type="EMBL" id="RBNH01000010">
    <property type="protein sequence ID" value="RKO23120.1"/>
    <property type="molecule type" value="Genomic_DNA"/>
</dbReference>
<dbReference type="GO" id="GO:0003700">
    <property type="term" value="F:DNA-binding transcription factor activity"/>
    <property type="evidence" value="ECO:0007669"/>
    <property type="project" value="InterPro"/>
</dbReference>
<gene>
    <name evidence="3" type="ORF">D7Z96_12160</name>
</gene>
<dbReference type="InterPro" id="IPR036390">
    <property type="entry name" value="WH_DNA-bd_sf"/>
</dbReference>
<dbReference type="InterPro" id="IPR000835">
    <property type="entry name" value="HTH_MarR-typ"/>
</dbReference>
<evidence type="ECO:0000256" key="1">
    <source>
        <dbReference type="SAM" id="MobiDB-lite"/>
    </source>
</evidence>
<feature type="domain" description="HTH marR-type" evidence="2">
    <location>
        <begin position="30"/>
        <end position="78"/>
    </location>
</feature>
<dbReference type="Pfam" id="PF12802">
    <property type="entry name" value="MarR_2"/>
    <property type="match status" value="1"/>
</dbReference>
<reference evidence="4" key="2">
    <citation type="submission" date="2018-10" db="EMBL/GenBank/DDBJ databases">
        <authorList>
            <person name="Wang Y."/>
            <person name="Wang J."/>
            <person name="Yang X."/>
            <person name="Wang Z."/>
            <person name="Huang Y."/>
        </authorList>
    </citation>
    <scope>NUCLEOTIDE SEQUENCE [LARGE SCALE GENOMIC DNA]</scope>
    <source>
        <strain evidence="4">J015</strain>
    </source>
</reference>
<evidence type="ECO:0000259" key="2">
    <source>
        <dbReference type="Pfam" id="PF12802"/>
    </source>
</evidence>
<evidence type="ECO:0000313" key="3">
    <source>
        <dbReference type="EMBL" id="RKO23120.1"/>
    </source>
</evidence>
<dbReference type="Gene3D" id="1.10.10.10">
    <property type="entry name" value="Winged helix-like DNA-binding domain superfamily/Winged helix DNA-binding domain"/>
    <property type="match status" value="1"/>
</dbReference>
<dbReference type="RefSeq" id="WP_120692661.1">
    <property type="nucleotide sequence ID" value="NZ_RBNH01000010.1"/>
</dbReference>
<proteinExistence type="predicted"/>
<dbReference type="CDD" id="cd00090">
    <property type="entry name" value="HTH_ARSR"/>
    <property type="match status" value="1"/>
</dbReference>
<dbReference type="AlphaFoldDB" id="A0A3B0FTE8"/>
<feature type="region of interest" description="Disordered" evidence="1">
    <location>
        <begin position="1"/>
        <end position="22"/>
    </location>
</feature>
<protein>
    <submittedName>
        <fullName evidence="3">ArsR family transcriptional regulator</fullName>
    </submittedName>
</protein>
<dbReference type="Proteomes" id="UP000273159">
    <property type="component" value="Unassembled WGS sequence"/>
</dbReference>
<sequence length="123" mass="13247">MTAESSDPSRPDAPRPGGPARPAWTFITNHGHVLLAVARDPDILVADIAGRVGITTRAALQILKDLETAGYLERARVGRRTRYTIRPHQHFRHPTTAAQEVDGLIRLFSGPAPGGGPDAPTEQ</sequence>
<name>A0A3B0FTE8_PSEPS</name>
<dbReference type="InterPro" id="IPR011991">
    <property type="entry name" value="ArsR-like_HTH"/>
</dbReference>